<protein>
    <submittedName>
        <fullName evidence="3">ABC transporter substrate-binding protein</fullName>
    </submittedName>
</protein>
<sequence length="264" mass="29418">MRNDKIVVSLCAEGTDTVFALSAGRMLAGCAVQKRPTDPLYALLPKIDAEASVEQVLEFRPDVVLVPVDYDSRRSESLAREGVEVIPVGGDTLEQAYDNLRRIGNVLGRAAEAEKIVTKTEYGFSLLADQVRGADTLRTAFFFSREPYTAAAGRSLASELLRRNRLENVYGDVPRSSACPDLSTLRLTDVQLVLLADYPQELTDEDAIRIGNHTEHALTVFVPGELWRGGAPLARLPEFFRRLNEKIRRFSDDNLAERDKPTYF</sequence>
<dbReference type="InterPro" id="IPR002491">
    <property type="entry name" value="ABC_transptr_periplasmic_BD"/>
</dbReference>
<proteinExistence type="predicted"/>
<dbReference type="EMBL" id="DVLY01000043">
    <property type="protein sequence ID" value="HIT97553.1"/>
    <property type="molecule type" value="Genomic_DNA"/>
</dbReference>
<evidence type="ECO:0000256" key="1">
    <source>
        <dbReference type="ARBA" id="ARBA00022729"/>
    </source>
</evidence>
<dbReference type="Proteomes" id="UP000824161">
    <property type="component" value="Unassembled WGS sequence"/>
</dbReference>
<dbReference type="NCBIfam" id="NF038402">
    <property type="entry name" value="TroA_like"/>
    <property type="match status" value="1"/>
</dbReference>
<reference evidence="3" key="1">
    <citation type="submission" date="2020-10" db="EMBL/GenBank/DDBJ databases">
        <authorList>
            <person name="Gilroy R."/>
        </authorList>
    </citation>
    <scope>NUCLEOTIDE SEQUENCE</scope>
    <source>
        <strain evidence="3">1383</strain>
    </source>
</reference>
<dbReference type="PANTHER" id="PTHR30535">
    <property type="entry name" value="VITAMIN B12-BINDING PROTEIN"/>
    <property type="match status" value="1"/>
</dbReference>
<dbReference type="SUPFAM" id="SSF53807">
    <property type="entry name" value="Helical backbone' metal receptor"/>
    <property type="match status" value="1"/>
</dbReference>
<comment type="caution">
    <text evidence="3">The sequence shown here is derived from an EMBL/GenBank/DDBJ whole genome shotgun (WGS) entry which is preliminary data.</text>
</comment>
<dbReference type="Gene3D" id="3.40.50.1980">
    <property type="entry name" value="Nitrogenase molybdenum iron protein domain"/>
    <property type="match status" value="2"/>
</dbReference>
<accession>A0A9D1H8R8</accession>
<dbReference type="Pfam" id="PF01497">
    <property type="entry name" value="Peripla_BP_2"/>
    <property type="match status" value="1"/>
</dbReference>
<evidence type="ECO:0000313" key="3">
    <source>
        <dbReference type="EMBL" id="HIT97553.1"/>
    </source>
</evidence>
<dbReference type="InterPro" id="IPR050902">
    <property type="entry name" value="ABC_Transporter_SBP"/>
</dbReference>
<dbReference type="InterPro" id="IPR054828">
    <property type="entry name" value="Vit_B12_bind_prot"/>
</dbReference>
<organism evidence="3 4">
    <name type="scientific">Candidatus Merdimorpha stercoravium</name>
    <dbReference type="NCBI Taxonomy" id="2840863"/>
    <lineage>
        <taxon>Bacteria</taxon>
        <taxon>Pseudomonadati</taxon>
        <taxon>Bacteroidota</taxon>
        <taxon>Flavobacteriia</taxon>
        <taxon>Flavobacteriales</taxon>
        <taxon>Candidatus Merdimorpha</taxon>
    </lineage>
</organism>
<reference evidence="3" key="2">
    <citation type="journal article" date="2021" name="PeerJ">
        <title>Extensive microbial diversity within the chicken gut microbiome revealed by metagenomics and culture.</title>
        <authorList>
            <person name="Gilroy R."/>
            <person name="Ravi A."/>
            <person name="Getino M."/>
            <person name="Pursley I."/>
            <person name="Horton D.L."/>
            <person name="Alikhan N.F."/>
            <person name="Baker D."/>
            <person name="Gharbi K."/>
            <person name="Hall N."/>
            <person name="Watson M."/>
            <person name="Adriaenssens E.M."/>
            <person name="Foster-Nyarko E."/>
            <person name="Jarju S."/>
            <person name="Secka A."/>
            <person name="Antonio M."/>
            <person name="Oren A."/>
            <person name="Chaudhuri R.R."/>
            <person name="La Ragione R."/>
            <person name="Hildebrand F."/>
            <person name="Pallen M.J."/>
        </authorList>
    </citation>
    <scope>NUCLEOTIDE SEQUENCE</scope>
    <source>
        <strain evidence="3">1383</strain>
    </source>
</reference>
<dbReference type="PANTHER" id="PTHR30535:SF34">
    <property type="entry name" value="MOLYBDATE-BINDING PROTEIN MOLA"/>
    <property type="match status" value="1"/>
</dbReference>
<evidence type="ECO:0000259" key="2">
    <source>
        <dbReference type="PROSITE" id="PS50983"/>
    </source>
</evidence>
<keyword evidence="1" id="KW-0732">Signal</keyword>
<name>A0A9D1H8R8_9FLAO</name>
<gene>
    <name evidence="3" type="ORF">IAC44_01805</name>
</gene>
<dbReference type="PROSITE" id="PS50983">
    <property type="entry name" value="FE_B12_PBP"/>
    <property type="match status" value="1"/>
</dbReference>
<feature type="domain" description="Fe/B12 periplasmic-binding" evidence="2">
    <location>
        <begin position="6"/>
        <end position="251"/>
    </location>
</feature>
<dbReference type="AlphaFoldDB" id="A0A9D1H8R8"/>
<evidence type="ECO:0000313" key="4">
    <source>
        <dbReference type="Proteomes" id="UP000824161"/>
    </source>
</evidence>